<dbReference type="Pfam" id="PF13505">
    <property type="entry name" value="OMP_b-brl"/>
    <property type="match status" value="1"/>
</dbReference>
<organism evidence="14 15">
    <name type="scientific">Oceanobacter antarcticus</name>
    <dbReference type="NCBI Taxonomy" id="3133425"/>
    <lineage>
        <taxon>Bacteria</taxon>
        <taxon>Pseudomonadati</taxon>
        <taxon>Pseudomonadota</taxon>
        <taxon>Gammaproteobacteria</taxon>
        <taxon>Oceanospirillales</taxon>
        <taxon>Oceanospirillaceae</taxon>
        <taxon>Oceanobacter</taxon>
    </lineage>
</organism>
<sequence>MLTKPLLVAMAVATAAMAHADKDMYVTAGTGFVENEIYDDFKLTSGDSINDSWTMELSLGYMVLPALAVEASVTLPSFLQGDMKPEVTQYQLKGLYFFGKRALKPYLTAGYGIETFDVPQDSAFDEKTHVLTWGAGLQYDLREDLFGRAELHVDEMSDESNEHGVFMLEVGYRFGNDSGTTVTRVKETTKEAYEPVKQKVAEVKAPVKEKVAPVIAPVVVQKPADSDGDGVPDVKDQCQATITGAKVNAKGCAVFEGNLRGVNFESGSARLTANARVILDSAAAELRQYPDAMIEIAAFTDSQGAEAFNLRLSQQRADSVRNYLIGKGLAAGQLTARGYGEASPVASNETATGRAENRRVELSVK</sequence>
<dbReference type="SUPFAM" id="SSF103647">
    <property type="entry name" value="TSP type-3 repeat"/>
    <property type="match status" value="1"/>
</dbReference>
<evidence type="ECO:0000313" key="15">
    <source>
        <dbReference type="Proteomes" id="UP001620597"/>
    </source>
</evidence>
<feature type="compositionally biased region" description="Basic and acidic residues" evidence="11">
    <location>
        <begin position="355"/>
        <end position="365"/>
    </location>
</feature>
<keyword evidence="6" id="KW-0406">Ion transport</keyword>
<dbReference type="InterPro" id="IPR036737">
    <property type="entry name" value="OmpA-like_sf"/>
</dbReference>
<dbReference type="InterPro" id="IPR050330">
    <property type="entry name" value="Bact_OuterMem_StrucFunc"/>
</dbReference>
<dbReference type="PANTHER" id="PTHR30329">
    <property type="entry name" value="STATOR ELEMENT OF FLAGELLAR MOTOR COMPLEX"/>
    <property type="match status" value="1"/>
</dbReference>
<keyword evidence="15" id="KW-1185">Reference proteome</keyword>
<gene>
    <name evidence="14" type="ORF">WG929_16555</name>
</gene>
<evidence type="ECO:0000256" key="5">
    <source>
        <dbReference type="ARBA" id="ARBA00022729"/>
    </source>
</evidence>
<dbReference type="RefSeq" id="WP_416206992.1">
    <property type="nucleotide sequence ID" value="NZ_JBBKTX010000023.1"/>
</dbReference>
<comment type="caution">
    <text evidence="14">The sequence shown here is derived from an EMBL/GenBank/DDBJ whole genome shotgun (WGS) entry which is preliminary data.</text>
</comment>
<dbReference type="Gene3D" id="2.40.160.20">
    <property type="match status" value="1"/>
</dbReference>
<evidence type="ECO:0000313" key="14">
    <source>
        <dbReference type="EMBL" id="MFK4754024.1"/>
    </source>
</evidence>
<dbReference type="Proteomes" id="UP001620597">
    <property type="component" value="Unassembled WGS sequence"/>
</dbReference>
<evidence type="ECO:0000256" key="12">
    <source>
        <dbReference type="SAM" id="SignalP"/>
    </source>
</evidence>
<feature type="domain" description="OmpA-like" evidence="13">
    <location>
        <begin position="251"/>
        <end position="365"/>
    </location>
</feature>
<dbReference type="PROSITE" id="PS51123">
    <property type="entry name" value="OMPA_2"/>
    <property type="match status" value="1"/>
</dbReference>
<dbReference type="Gene3D" id="3.30.1330.60">
    <property type="entry name" value="OmpA-like domain"/>
    <property type="match status" value="1"/>
</dbReference>
<dbReference type="SUPFAM" id="SSF56925">
    <property type="entry name" value="OMPA-like"/>
    <property type="match status" value="1"/>
</dbReference>
<feature type="signal peptide" evidence="12">
    <location>
        <begin position="1"/>
        <end position="20"/>
    </location>
</feature>
<proteinExistence type="predicted"/>
<keyword evidence="9" id="KW-0998">Cell outer membrane</keyword>
<dbReference type="CDD" id="cd07185">
    <property type="entry name" value="OmpA_C-like"/>
    <property type="match status" value="1"/>
</dbReference>
<dbReference type="PRINTS" id="PR01021">
    <property type="entry name" value="OMPADOMAIN"/>
</dbReference>
<dbReference type="EMBL" id="JBBKTX010000023">
    <property type="protein sequence ID" value="MFK4754024.1"/>
    <property type="molecule type" value="Genomic_DNA"/>
</dbReference>
<dbReference type="SUPFAM" id="SSF103088">
    <property type="entry name" value="OmpA-like"/>
    <property type="match status" value="1"/>
</dbReference>
<evidence type="ECO:0000256" key="2">
    <source>
        <dbReference type="ARBA" id="ARBA00022448"/>
    </source>
</evidence>
<evidence type="ECO:0000256" key="6">
    <source>
        <dbReference type="ARBA" id="ARBA00023065"/>
    </source>
</evidence>
<evidence type="ECO:0000259" key="13">
    <source>
        <dbReference type="PROSITE" id="PS51123"/>
    </source>
</evidence>
<dbReference type="InterPro" id="IPR028974">
    <property type="entry name" value="TSP_type-3_rpt"/>
</dbReference>
<evidence type="ECO:0000256" key="8">
    <source>
        <dbReference type="ARBA" id="ARBA00023136"/>
    </source>
</evidence>
<dbReference type="Pfam" id="PF00691">
    <property type="entry name" value="OmpA"/>
    <property type="match status" value="1"/>
</dbReference>
<evidence type="ECO:0000256" key="1">
    <source>
        <dbReference type="ARBA" id="ARBA00004571"/>
    </source>
</evidence>
<reference evidence="14 15" key="1">
    <citation type="submission" date="2024-03" db="EMBL/GenBank/DDBJ databases">
        <title>High-quality draft genome sequence of Oceanobacter sp. wDCs-4.</title>
        <authorList>
            <person name="Dong C."/>
        </authorList>
    </citation>
    <scope>NUCLEOTIDE SEQUENCE [LARGE SCALE GENOMIC DNA]</scope>
    <source>
        <strain evidence="15">wDCs-4</strain>
    </source>
</reference>
<dbReference type="PANTHER" id="PTHR30329:SF21">
    <property type="entry name" value="LIPOPROTEIN YIAD-RELATED"/>
    <property type="match status" value="1"/>
</dbReference>
<accession>A0ABW8NM12</accession>
<dbReference type="InterPro" id="IPR006664">
    <property type="entry name" value="OMP_bac"/>
</dbReference>
<evidence type="ECO:0000256" key="4">
    <source>
        <dbReference type="ARBA" id="ARBA00022692"/>
    </source>
</evidence>
<keyword evidence="4" id="KW-0812">Transmembrane</keyword>
<evidence type="ECO:0000256" key="10">
    <source>
        <dbReference type="PROSITE-ProRule" id="PRU00473"/>
    </source>
</evidence>
<comment type="subcellular location">
    <subcellularLocation>
        <location evidence="1">Cell outer membrane</location>
        <topology evidence="1">Multi-pass membrane protein</topology>
    </subcellularLocation>
</comment>
<dbReference type="InterPro" id="IPR011250">
    <property type="entry name" value="OMP/PagP_B-barrel"/>
</dbReference>
<keyword evidence="3" id="KW-1134">Transmembrane beta strand</keyword>
<feature type="region of interest" description="Disordered" evidence="11">
    <location>
        <begin position="342"/>
        <end position="365"/>
    </location>
</feature>
<keyword evidence="5 12" id="KW-0732">Signal</keyword>
<keyword evidence="2" id="KW-0813">Transport</keyword>
<feature type="chain" id="PRO_5045656419" evidence="12">
    <location>
        <begin position="21"/>
        <end position="365"/>
    </location>
</feature>
<evidence type="ECO:0000256" key="3">
    <source>
        <dbReference type="ARBA" id="ARBA00022452"/>
    </source>
</evidence>
<evidence type="ECO:0000256" key="9">
    <source>
        <dbReference type="ARBA" id="ARBA00023237"/>
    </source>
</evidence>
<dbReference type="InterPro" id="IPR027385">
    <property type="entry name" value="Beta-barrel_OMP"/>
</dbReference>
<dbReference type="InterPro" id="IPR006665">
    <property type="entry name" value="OmpA-like"/>
</dbReference>
<dbReference type="PRINTS" id="PR01023">
    <property type="entry name" value="NAFLGMOTY"/>
</dbReference>
<name>A0ABW8NM12_9GAMM</name>
<protein>
    <submittedName>
        <fullName evidence="14">OmpA family protein</fullName>
    </submittedName>
</protein>
<keyword evidence="7" id="KW-0626">Porin</keyword>
<evidence type="ECO:0000256" key="7">
    <source>
        <dbReference type="ARBA" id="ARBA00023114"/>
    </source>
</evidence>
<evidence type="ECO:0000256" key="11">
    <source>
        <dbReference type="SAM" id="MobiDB-lite"/>
    </source>
</evidence>
<keyword evidence="8 10" id="KW-0472">Membrane</keyword>